<proteinExistence type="predicted"/>
<reference evidence="1" key="1">
    <citation type="submission" date="2014-11" db="EMBL/GenBank/DDBJ databases">
        <authorList>
            <person name="Amaro Gonzalez C."/>
        </authorList>
    </citation>
    <scope>NUCLEOTIDE SEQUENCE</scope>
</reference>
<dbReference type="EMBL" id="GBXM01057218">
    <property type="protein sequence ID" value="JAH51359.1"/>
    <property type="molecule type" value="Transcribed_RNA"/>
</dbReference>
<name>A0A0E9TCE9_ANGAN</name>
<sequence length="32" mass="3313">MQNEAISLAAGSCRGVSFPLSSTKHLSMCQTG</sequence>
<protein>
    <submittedName>
        <fullName evidence="1">Uncharacterized protein</fullName>
    </submittedName>
</protein>
<organism evidence="1">
    <name type="scientific">Anguilla anguilla</name>
    <name type="common">European freshwater eel</name>
    <name type="synonym">Muraena anguilla</name>
    <dbReference type="NCBI Taxonomy" id="7936"/>
    <lineage>
        <taxon>Eukaryota</taxon>
        <taxon>Metazoa</taxon>
        <taxon>Chordata</taxon>
        <taxon>Craniata</taxon>
        <taxon>Vertebrata</taxon>
        <taxon>Euteleostomi</taxon>
        <taxon>Actinopterygii</taxon>
        <taxon>Neopterygii</taxon>
        <taxon>Teleostei</taxon>
        <taxon>Anguilliformes</taxon>
        <taxon>Anguillidae</taxon>
        <taxon>Anguilla</taxon>
    </lineage>
</organism>
<evidence type="ECO:0000313" key="1">
    <source>
        <dbReference type="EMBL" id="JAH51359.1"/>
    </source>
</evidence>
<reference evidence="1" key="2">
    <citation type="journal article" date="2015" name="Fish Shellfish Immunol.">
        <title>Early steps in the European eel (Anguilla anguilla)-Vibrio vulnificus interaction in the gills: Role of the RtxA13 toxin.</title>
        <authorList>
            <person name="Callol A."/>
            <person name="Pajuelo D."/>
            <person name="Ebbesson L."/>
            <person name="Teles M."/>
            <person name="MacKenzie S."/>
            <person name="Amaro C."/>
        </authorList>
    </citation>
    <scope>NUCLEOTIDE SEQUENCE</scope>
</reference>
<dbReference type="AlphaFoldDB" id="A0A0E9TCE9"/>
<accession>A0A0E9TCE9</accession>